<sequence length="310" mass="35585">MNQSAAAAPKKRGRKPKGGKIIVPVVEEKNVVNVVEEQNIIVHLKCSTKDLDELSHFEQFSTVYDPTFTNDKLDSYDFNENKYDNCVAVDNNKTSITAGSNFIYNPFASTDPNDEGVFNNKLIWTKVKELNSNYINNEIYNKNSSCFWCTCPFSHQPVYIPKAVVQNDSIEVYGHFCTPECATAFLFKESIDTSCKWERYHILNKMYAKAFNYKKNIKPAPDPRYLLNKFLGTLSIEEYRALLRDDRLLLVVDKPLTRVLPELYEDNNEHEDLNKNFKMNSSISEVIVKKSISKSKPVKTKIVAEQFCVA</sequence>
<evidence type="ECO:0008006" key="2">
    <source>
        <dbReference type="Google" id="ProtNLM"/>
    </source>
</evidence>
<accession>A0A6C0BUX4</accession>
<dbReference type="EMBL" id="MN739253">
    <property type="protein sequence ID" value="QHS95571.1"/>
    <property type="molecule type" value="Genomic_DNA"/>
</dbReference>
<organism evidence="1">
    <name type="scientific">viral metagenome</name>
    <dbReference type="NCBI Taxonomy" id="1070528"/>
    <lineage>
        <taxon>unclassified sequences</taxon>
        <taxon>metagenomes</taxon>
        <taxon>organismal metagenomes</taxon>
    </lineage>
</organism>
<dbReference type="AlphaFoldDB" id="A0A6C0BUX4"/>
<reference evidence="1" key="1">
    <citation type="journal article" date="2020" name="Nature">
        <title>Giant virus diversity and host interactions through global metagenomics.</title>
        <authorList>
            <person name="Schulz F."/>
            <person name="Roux S."/>
            <person name="Paez-Espino D."/>
            <person name="Jungbluth S."/>
            <person name="Walsh D.A."/>
            <person name="Denef V.J."/>
            <person name="McMahon K.D."/>
            <person name="Konstantinidis K.T."/>
            <person name="Eloe-Fadrosh E.A."/>
            <person name="Kyrpides N.C."/>
            <person name="Woyke T."/>
        </authorList>
    </citation>
    <scope>NUCLEOTIDE SEQUENCE</scope>
    <source>
        <strain evidence="1">GVMAG-M-3300018868-6</strain>
    </source>
</reference>
<name>A0A6C0BUX4_9ZZZZ</name>
<evidence type="ECO:0000313" key="1">
    <source>
        <dbReference type="EMBL" id="QHS95571.1"/>
    </source>
</evidence>
<proteinExistence type="predicted"/>
<protein>
    <recommendedName>
        <fullName evidence="2">MYM-type domain-containing protein</fullName>
    </recommendedName>
</protein>